<evidence type="ECO:0000259" key="2">
    <source>
        <dbReference type="SMART" id="SM00849"/>
    </source>
</evidence>
<dbReference type="SMART" id="SM00849">
    <property type="entry name" value="Lactamase_B"/>
    <property type="match status" value="1"/>
</dbReference>
<gene>
    <name evidence="3" type="ORF">AP20H10_00640</name>
</gene>
<dbReference type="CDD" id="cd07716">
    <property type="entry name" value="RNaseZ_short-form-like_MBL-fold"/>
    <property type="match status" value="1"/>
</dbReference>
<dbReference type="Proteomes" id="UP001438112">
    <property type="component" value="Unassembled WGS sequence"/>
</dbReference>
<keyword evidence="4" id="KW-1185">Reference proteome</keyword>
<feature type="domain" description="Metallo-beta-lactamase" evidence="2">
    <location>
        <begin position="18"/>
        <end position="211"/>
    </location>
</feature>
<organism evidence="3 4">
    <name type="scientific">Apilactobacillus apinorum</name>
    <dbReference type="NCBI Taxonomy" id="1218495"/>
    <lineage>
        <taxon>Bacteria</taxon>
        <taxon>Bacillati</taxon>
        <taxon>Bacillota</taxon>
        <taxon>Bacilli</taxon>
        <taxon>Lactobacillales</taxon>
        <taxon>Lactobacillaceae</taxon>
        <taxon>Apilactobacillus</taxon>
    </lineage>
</organism>
<dbReference type="InterPro" id="IPR036866">
    <property type="entry name" value="RibonucZ/Hydroxyglut_hydro"/>
</dbReference>
<dbReference type="Pfam" id="PF12706">
    <property type="entry name" value="Lactamase_B_2"/>
    <property type="match status" value="1"/>
</dbReference>
<sequence length="253" mass="28291">MKITVLGYYGGYPANGIGTSGYLIQNDDFNLLLDCGSGVLLELEKYINPYDIDAVLLSHYHSDHIADVGVLQHYWQLAPNKPDERVLPIYGHQEDMDNYNKLSWFDVTVGKPYDENQVLSMGGLEISFKKTQHPVVTYAVKIKDVKSNETIVYTGDTKYFGELSEFCAGADLLITDTNFYADKEGTKWHMTSKETGELANNANVKSVLISHLPQYGNLNDLLEETQKECGNNINVKLPSVGLVIDLKDVKSLN</sequence>
<dbReference type="RefSeq" id="WP_353317224.1">
    <property type="nucleotide sequence ID" value="NZ_BAABVV010000012.1"/>
</dbReference>
<dbReference type="EMBL" id="BAABVV010000012">
    <property type="protein sequence ID" value="GAA6113701.1"/>
    <property type="molecule type" value="Genomic_DNA"/>
</dbReference>
<evidence type="ECO:0000313" key="4">
    <source>
        <dbReference type="Proteomes" id="UP001438112"/>
    </source>
</evidence>
<accession>A0ABP9ZFY2</accession>
<comment type="caution">
    <text evidence="3">The sequence shown here is derived from an EMBL/GenBank/DDBJ whole genome shotgun (WGS) entry which is preliminary data.</text>
</comment>
<dbReference type="PANTHER" id="PTHR46018">
    <property type="entry name" value="ZINC PHOSPHODIESTERASE ELAC PROTEIN 1"/>
    <property type="match status" value="1"/>
</dbReference>
<protein>
    <submittedName>
        <fullName evidence="3">MBL fold metallo-hydrolase</fullName>
    </submittedName>
</protein>
<dbReference type="Gene3D" id="3.60.15.10">
    <property type="entry name" value="Ribonuclease Z/Hydroxyacylglutathione hydrolase-like"/>
    <property type="match status" value="1"/>
</dbReference>
<dbReference type="PANTHER" id="PTHR46018:SF4">
    <property type="entry name" value="METALLO-HYDROLASE YHFI-RELATED"/>
    <property type="match status" value="1"/>
</dbReference>
<keyword evidence="1" id="KW-0862">Zinc</keyword>
<dbReference type="SUPFAM" id="SSF56281">
    <property type="entry name" value="Metallo-hydrolase/oxidoreductase"/>
    <property type="match status" value="1"/>
</dbReference>
<evidence type="ECO:0000313" key="3">
    <source>
        <dbReference type="EMBL" id="GAA6113701.1"/>
    </source>
</evidence>
<reference evidence="3 4" key="1">
    <citation type="submission" date="2024-03" db="EMBL/GenBank/DDBJ databases">
        <title>Inconsistent identification of Apilactobacillus kunkeei-related strains obtained by well-developed overall genome related indices.</title>
        <authorList>
            <person name="Maeno S."/>
            <person name="Endo A."/>
        </authorList>
    </citation>
    <scope>NUCLEOTIDE SEQUENCE [LARGE SCALE GENOMIC DNA]</scope>
    <source>
        <strain evidence="3 4">20H-10</strain>
    </source>
</reference>
<name>A0ABP9ZFY2_9LACO</name>
<evidence type="ECO:0000256" key="1">
    <source>
        <dbReference type="ARBA" id="ARBA00022833"/>
    </source>
</evidence>
<proteinExistence type="predicted"/>
<dbReference type="InterPro" id="IPR001279">
    <property type="entry name" value="Metallo-B-lactamas"/>
</dbReference>